<dbReference type="EMBL" id="CAFAAE010000047">
    <property type="protein sequence ID" value="CAB4789621.1"/>
    <property type="molecule type" value="Genomic_DNA"/>
</dbReference>
<protein>
    <submittedName>
        <fullName evidence="7">Unannotated protein</fullName>
    </submittedName>
</protein>
<feature type="domain" description="CopC" evidence="6">
    <location>
        <begin position="20"/>
        <end position="116"/>
    </location>
</feature>
<dbReference type="EMBL" id="CAFAAT010000032">
    <property type="protein sequence ID" value="CAB4803179.1"/>
    <property type="molecule type" value="Genomic_DNA"/>
</dbReference>
<dbReference type="GO" id="GO:0042597">
    <property type="term" value="C:periplasmic space"/>
    <property type="evidence" value="ECO:0007669"/>
    <property type="project" value="InterPro"/>
</dbReference>
<evidence type="ECO:0000313" key="9">
    <source>
        <dbReference type="EMBL" id="CAB4744678.1"/>
    </source>
</evidence>
<dbReference type="GO" id="GO:0006825">
    <property type="term" value="P:copper ion transport"/>
    <property type="evidence" value="ECO:0007669"/>
    <property type="project" value="InterPro"/>
</dbReference>
<evidence type="ECO:0000313" key="10">
    <source>
        <dbReference type="EMBL" id="CAB4789621.1"/>
    </source>
</evidence>
<evidence type="ECO:0000313" key="11">
    <source>
        <dbReference type="EMBL" id="CAB4803179.1"/>
    </source>
</evidence>
<accession>A0A6J6G4M1</accession>
<organism evidence="7">
    <name type="scientific">freshwater metagenome</name>
    <dbReference type="NCBI Taxonomy" id="449393"/>
    <lineage>
        <taxon>unclassified sequences</taxon>
        <taxon>metagenomes</taxon>
        <taxon>ecological metagenomes</taxon>
    </lineage>
</organism>
<dbReference type="InterPro" id="IPR014755">
    <property type="entry name" value="Cu-Rt/internalin_Ig-like"/>
</dbReference>
<dbReference type="EMBL" id="CAEZYX010000081">
    <property type="protein sequence ID" value="CAB4744678.1"/>
    <property type="molecule type" value="Genomic_DNA"/>
</dbReference>
<comment type="subcellular location">
    <subcellularLocation>
        <location evidence="1">Cell envelope</location>
    </subcellularLocation>
</comment>
<dbReference type="EMBL" id="CAFBQT010000015">
    <property type="protein sequence ID" value="CAB5059873.1"/>
    <property type="molecule type" value="Genomic_DNA"/>
</dbReference>
<dbReference type="SUPFAM" id="SSF81296">
    <property type="entry name" value="E set domains"/>
    <property type="match status" value="1"/>
</dbReference>
<keyword evidence="5" id="KW-1133">Transmembrane helix</keyword>
<dbReference type="InterPro" id="IPR014756">
    <property type="entry name" value="Ig_E-set"/>
</dbReference>
<dbReference type="EMBL" id="CAEZWY010000005">
    <property type="protein sequence ID" value="CAB4662603.1"/>
    <property type="molecule type" value="Genomic_DNA"/>
</dbReference>
<dbReference type="Pfam" id="PF04234">
    <property type="entry name" value="CopC"/>
    <property type="match status" value="1"/>
</dbReference>
<feature type="transmembrane region" description="Helical" evidence="5">
    <location>
        <begin position="138"/>
        <end position="159"/>
    </location>
</feature>
<evidence type="ECO:0000256" key="3">
    <source>
        <dbReference type="ARBA" id="ARBA00022729"/>
    </source>
</evidence>
<dbReference type="PANTHER" id="PTHR34820">
    <property type="entry name" value="INNER MEMBRANE PROTEIN YEBZ"/>
    <property type="match status" value="1"/>
</dbReference>
<name>A0A6J6G4M1_9ZZZZ</name>
<evidence type="ECO:0000313" key="12">
    <source>
        <dbReference type="EMBL" id="CAB5059873.1"/>
    </source>
</evidence>
<keyword evidence="2" id="KW-0479">Metal-binding</keyword>
<evidence type="ECO:0000256" key="2">
    <source>
        <dbReference type="ARBA" id="ARBA00022723"/>
    </source>
</evidence>
<keyword evidence="5" id="KW-0472">Membrane</keyword>
<dbReference type="GO" id="GO:0005507">
    <property type="term" value="F:copper ion binding"/>
    <property type="evidence" value="ECO:0007669"/>
    <property type="project" value="InterPro"/>
</dbReference>
<dbReference type="Gene3D" id="2.60.40.1220">
    <property type="match status" value="1"/>
</dbReference>
<evidence type="ECO:0000313" key="8">
    <source>
        <dbReference type="EMBL" id="CAB4662603.1"/>
    </source>
</evidence>
<keyword evidence="4" id="KW-0186">Copper</keyword>
<dbReference type="PANTHER" id="PTHR34820:SF4">
    <property type="entry name" value="INNER MEMBRANE PROTEIN YEBZ"/>
    <property type="match status" value="1"/>
</dbReference>
<reference evidence="7" key="1">
    <citation type="submission" date="2020-05" db="EMBL/GenBank/DDBJ databases">
        <authorList>
            <person name="Chiriac C."/>
            <person name="Salcher M."/>
            <person name="Ghai R."/>
            <person name="Kavagutti S V."/>
        </authorList>
    </citation>
    <scope>NUCLEOTIDE SEQUENCE</scope>
</reference>
<keyword evidence="3" id="KW-0732">Signal</keyword>
<evidence type="ECO:0000313" key="7">
    <source>
        <dbReference type="EMBL" id="CAB4596226.1"/>
    </source>
</evidence>
<evidence type="ECO:0000256" key="1">
    <source>
        <dbReference type="ARBA" id="ARBA00004196"/>
    </source>
</evidence>
<evidence type="ECO:0000256" key="5">
    <source>
        <dbReference type="SAM" id="Phobius"/>
    </source>
</evidence>
<dbReference type="EMBL" id="CAEZUF010000083">
    <property type="protein sequence ID" value="CAB4596226.1"/>
    <property type="molecule type" value="Genomic_DNA"/>
</dbReference>
<dbReference type="GO" id="GO:0046688">
    <property type="term" value="P:response to copper ion"/>
    <property type="evidence" value="ECO:0007669"/>
    <property type="project" value="InterPro"/>
</dbReference>
<dbReference type="GO" id="GO:0030313">
    <property type="term" value="C:cell envelope"/>
    <property type="evidence" value="ECO:0007669"/>
    <property type="project" value="UniProtKB-SubCell"/>
</dbReference>
<evidence type="ECO:0000256" key="4">
    <source>
        <dbReference type="ARBA" id="ARBA00023008"/>
    </source>
</evidence>
<dbReference type="InterPro" id="IPR032694">
    <property type="entry name" value="CopC/D"/>
</dbReference>
<dbReference type="AlphaFoldDB" id="A0A6J6G4M1"/>
<dbReference type="InterPro" id="IPR007348">
    <property type="entry name" value="CopC_dom"/>
</dbReference>
<evidence type="ECO:0000259" key="6">
    <source>
        <dbReference type="Pfam" id="PF04234"/>
    </source>
</evidence>
<keyword evidence="5" id="KW-0812">Transmembrane</keyword>
<sequence>MISFLLTIFAIVSGPTSFGHTSLVSSTPAAGSVISEWPTEVKLEFAEELQTFSAGEANFIEVLDISGARVNATVATVSGATITSETLKANKFGIVTVNYRVVAQDGHVLEGSYNFTFDPSRDAAVSPAPTTSNEASSYPYRGVAAVFIIATLIFGIIVYRKNSKEN</sequence>
<proteinExistence type="predicted"/>
<gene>
    <name evidence="7" type="ORF">UFOPK1791_00848</name>
    <name evidence="8" type="ORF">UFOPK2312_00096</name>
    <name evidence="9" type="ORF">UFOPK2802_00773</name>
    <name evidence="10" type="ORF">UFOPK2982_00461</name>
    <name evidence="11" type="ORF">UFOPK3083_00472</name>
    <name evidence="12" type="ORF">UFOPK4355_00219</name>
</gene>
<dbReference type="GO" id="GO:0005886">
    <property type="term" value="C:plasma membrane"/>
    <property type="evidence" value="ECO:0007669"/>
    <property type="project" value="TreeGrafter"/>
</dbReference>